<dbReference type="Proteomes" id="UP000708208">
    <property type="component" value="Unassembled WGS sequence"/>
</dbReference>
<dbReference type="AlphaFoldDB" id="A0A8J2P493"/>
<reference evidence="1" key="1">
    <citation type="submission" date="2021-06" db="EMBL/GenBank/DDBJ databases">
        <authorList>
            <person name="Hodson N. C."/>
            <person name="Mongue J. A."/>
            <person name="Jaron S. K."/>
        </authorList>
    </citation>
    <scope>NUCLEOTIDE SEQUENCE</scope>
</reference>
<comment type="caution">
    <text evidence="1">The sequence shown here is derived from an EMBL/GenBank/DDBJ whole genome shotgun (WGS) entry which is preliminary data.</text>
</comment>
<sequence>TAPSATLTSVLLVKQILINLAGFGTTTLRR</sequence>
<protein>
    <submittedName>
        <fullName evidence="1">Uncharacterized protein</fullName>
    </submittedName>
</protein>
<evidence type="ECO:0000313" key="1">
    <source>
        <dbReference type="EMBL" id="CAG7723530.1"/>
    </source>
</evidence>
<name>A0A8J2P493_9HEXA</name>
<gene>
    <name evidence="1" type="ORF">AFUS01_LOCUS12615</name>
</gene>
<organism evidence="1 2">
    <name type="scientific">Allacma fusca</name>
    <dbReference type="NCBI Taxonomy" id="39272"/>
    <lineage>
        <taxon>Eukaryota</taxon>
        <taxon>Metazoa</taxon>
        <taxon>Ecdysozoa</taxon>
        <taxon>Arthropoda</taxon>
        <taxon>Hexapoda</taxon>
        <taxon>Collembola</taxon>
        <taxon>Symphypleona</taxon>
        <taxon>Sminthuridae</taxon>
        <taxon>Allacma</taxon>
    </lineage>
</organism>
<feature type="non-terminal residue" evidence="1">
    <location>
        <position position="1"/>
    </location>
</feature>
<proteinExistence type="predicted"/>
<accession>A0A8J2P493</accession>
<keyword evidence="2" id="KW-1185">Reference proteome</keyword>
<dbReference type="EMBL" id="CAJVCH010099996">
    <property type="protein sequence ID" value="CAG7723530.1"/>
    <property type="molecule type" value="Genomic_DNA"/>
</dbReference>
<evidence type="ECO:0000313" key="2">
    <source>
        <dbReference type="Proteomes" id="UP000708208"/>
    </source>
</evidence>